<dbReference type="InterPro" id="IPR029068">
    <property type="entry name" value="Glyas_Bleomycin-R_OHBP_Dase"/>
</dbReference>
<dbReference type="Proteomes" id="UP000029507">
    <property type="component" value="Chromosome"/>
</dbReference>
<dbReference type="AlphaFoldDB" id="A0A089LR56"/>
<dbReference type="InterPro" id="IPR004360">
    <property type="entry name" value="Glyas_Fos-R_dOase_dom"/>
</dbReference>
<proteinExistence type="predicted"/>
<name>A0A089LR56_9BACL</name>
<dbReference type="RefSeq" id="WP_038693879.1">
    <property type="nucleotide sequence ID" value="NZ_CP009286.1"/>
</dbReference>
<evidence type="ECO:0000313" key="3">
    <source>
        <dbReference type="EMBL" id="AIQ62580.1"/>
    </source>
</evidence>
<dbReference type="Gene3D" id="3.30.720.120">
    <property type="match status" value="1"/>
</dbReference>
<dbReference type="EMBL" id="CP009286">
    <property type="protein sequence ID" value="AIQ62580.1"/>
    <property type="molecule type" value="Genomic_DNA"/>
</dbReference>
<dbReference type="HOGENOM" id="CLU_046006_11_2_9"/>
<dbReference type="Gene3D" id="3.30.720.110">
    <property type="match status" value="1"/>
</dbReference>
<gene>
    <name evidence="3" type="ORF">PSTEL_05155</name>
</gene>
<evidence type="ECO:0000313" key="4">
    <source>
        <dbReference type="Proteomes" id="UP000029507"/>
    </source>
</evidence>
<sequence>MTESNKYTAVTGKYTRNGMPNGFTTITPFIVLKNPAEAIEFYKAVFNARVRDITEFVDDSGNPIIVHAELDFGNGILQLGAANPSYKLVLPPTEDNACYSLAIYVENVDQVFENAVARGAKVREPVSNFVSGDRYASILDPFGVRWSLMTRVEDLSEEESSQRVREWAKGLSAAEQSQ</sequence>
<dbReference type="PANTHER" id="PTHR34109">
    <property type="entry name" value="BNAUNNG04460D PROTEIN-RELATED"/>
    <property type="match status" value="1"/>
</dbReference>
<feature type="domain" description="VOC" evidence="2">
    <location>
        <begin position="22"/>
        <end position="151"/>
    </location>
</feature>
<dbReference type="CDD" id="cd07246">
    <property type="entry name" value="VOC_like"/>
    <property type="match status" value="1"/>
</dbReference>
<feature type="region of interest" description="Disordered" evidence="1">
    <location>
        <begin position="158"/>
        <end position="178"/>
    </location>
</feature>
<reference evidence="3 4" key="1">
    <citation type="submission" date="2014-08" db="EMBL/GenBank/DDBJ databases">
        <title>Comparative genomics of the Paenibacillus odorifer group.</title>
        <authorList>
            <person name="den Bakker H.C."/>
            <person name="Tsai Y.-C."/>
            <person name="Martin N."/>
            <person name="Korlach J."/>
            <person name="Wiedmann M."/>
        </authorList>
    </citation>
    <scope>NUCLEOTIDE SEQUENCE [LARGE SCALE GENOMIC DNA]</scope>
    <source>
        <strain evidence="3 4">DSM 14472</strain>
    </source>
</reference>
<accession>A0A089LR56</accession>
<dbReference type="OrthoDB" id="9795306at2"/>
<dbReference type="KEGG" id="pste:PSTEL_05155"/>
<organism evidence="3 4">
    <name type="scientific">Paenibacillus stellifer</name>
    <dbReference type="NCBI Taxonomy" id="169760"/>
    <lineage>
        <taxon>Bacteria</taxon>
        <taxon>Bacillati</taxon>
        <taxon>Bacillota</taxon>
        <taxon>Bacilli</taxon>
        <taxon>Bacillales</taxon>
        <taxon>Paenibacillaceae</taxon>
        <taxon>Paenibacillus</taxon>
    </lineage>
</organism>
<evidence type="ECO:0000256" key="1">
    <source>
        <dbReference type="SAM" id="MobiDB-lite"/>
    </source>
</evidence>
<dbReference type="InterPro" id="IPR037523">
    <property type="entry name" value="VOC_core"/>
</dbReference>
<dbReference type="Pfam" id="PF00903">
    <property type="entry name" value="Glyoxalase"/>
    <property type="match status" value="1"/>
</dbReference>
<dbReference type="STRING" id="169760.PSTEL_05155"/>
<dbReference type="PROSITE" id="PS51819">
    <property type="entry name" value="VOC"/>
    <property type="match status" value="1"/>
</dbReference>
<dbReference type="SUPFAM" id="SSF54593">
    <property type="entry name" value="Glyoxalase/Bleomycin resistance protein/Dihydroxybiphenyl dioxygenase"/>
    <property type="match status" value="1"/>
</dbReference>
<protein>
    <submittedName>
        <fullName evidence="3">Glyoxalase</fullName>
    </submittedName>
</protein>
<keyword evidence="4" id="KW-1185">Reference proteome</keyword>
<dbReference type="PANTHER" id="PTHR34109:SF1">
    <property type="entry name" value="VOC DOMAIN-CONTAINING PROTEIN"/>
    <property type="match status" value="1"/>
</dbReference>
<evidence type="ECO:0000259" key="2">
    <source>
        <dbReference type="PROSITE" id="PS51819"/>
    </source>
</evidence>